<dbReference type="Proteomes" id="UP000077069">
    <property type="component" value="Unassembled WGS sequence"/>
</dbReference>
<organism evidence="1 2">
    <name type="scientific">Paraphaeosphaeria sporulosa</name>
    <dbReference type="NCBI Taxonomy" id="1460663"/>
    <lineage>
        <taxon>Eukaryota</taxon>
        <taxon>Fungi</taxon>
        <taxon>Dikarya</taxon>
        <taxon>Ascomycota</taxon>
        <taxon>Pezizomycotina</taxon>
        <taxon>Dothideomycetes</taxon>
        <taxon>Pleosporomycetidae</taxon>
        <taxon>Pleosporales</taxon>
        <taxon>Massarineae</taxon>
        <taxon>Didymosphaeriaceae</taxon>
        <taxon>Paraphaeosphaeria</taxon>
    </lineage>
</organism>
<dbReference type="InParanoid" id="A0A177C6X6"/>
<dbReference type="RefSeq" id="XP_018032862.1">
    <property type="nucleotide sequence ID" value="XM_018180320.1"/>
</dbReference>
<protein>
    <submittedName>
        <fullName evidence="1">Uncharacterized protein</fullName>
    </submittedName>
</protein>
<sequence>MFTLHSYILPCGHMKYSHICPCQDNFALPTIEDLEVEWNATCISCTDPAIQAEIGRLDKTSPRCSILQPPQQGSPRSMPEVLSCPNEDKYVEQHKIGFGLHEQGPTQNQAGEHTETDMGSLRRQGFDDEWMEWVVECKEAGMDLELLLMRGQDDEATGSEEEDCQSHRC</sequence>
<reference evidence="1 2" key="1">
    <citation type="submission" date="2016-05" db="EMBL/GenBank/DDBJ databases">
        <title>Comparative analysis of secretome profiles of manganese(II)-oxidizing ascomycete fungi.</title>
        <authorList>
            <consortium name="DOE Joint Genome Institute"/>
            <person name="Zeiner C.A."/>
            <person name="Purvine S.O."/>
            <person name="Zink E.M."/>
            <person name="Wu S."/>
            <person name="Pasa-Tolic L."/>
            <person name="Chaput D.L."/>
            <person name="Haridas S."/>
            <person name="Grigoriev I.V."/>
            <person name="Santelli C.M."/>
            <person name="Hansel C.M."/>
        </authorList>
    </citation>
    <scope>NUCLEOTIDE SEQUENCE [LARGE SCALE GENOMIC DNA]</scope>
    <source>
        <strain evidence="1 2">AP3s5-JAC2a</strain>
    </source>
</reference>
<accession>A0A177C6X6</accession>
<gene>
    <name evidence="1" type="ORF">CC84DRAFT_1178140</name>
</gene>
<dbReference type="EMBL" id="KV441555">
    <property type="protein sequence ID" value="OAG02497.1"/>
    <property type="molecule type" value="Genomic_DNA"/>
</dbReference>
<dbReference type="GeneID" id="28763806"/>
<evidence type="ECO:0000313" key="2">
    <source>
        <dbReference type="Proteomes" id="UP000077069"/>
    </source>
</evidence>
<proteinExistence type="predicted"/>
<keyword evidence="2" id="KW-1185">Reference proteome</keyword>
<dbReference type="OrthoDB" id="10362190at2759"/>
<dbReference type="AlphaFoldDB" id="A0A177C6X6"/>
<name>A0A177C6X6_9PLEO</name>
<evidence type="ECO:0000313" key="1">
    <source>
        <dbReference type="EMBL" id="OAG02497.1"/>
    </source>
</evidence>